<evidence type="ECO:0000313" key="3">
    <source>
        <dbReference type="Proteomes" id="UP000468327"/>
    </source>
</evidence>
<organism evidence="2 3">
    <name type="scientific">Gordonibacter urolithinfaciens</name>
    <dbReference type="NCBI Taxonomy" id="1335613"/>
    <lineage>
        <taxon>Bacteria</taxon>
        <taxon>Bacillati</taxon>
        <taxon>Actinomycetota</taxon>
        <taxon>Coriobacteriia</taxon>
        <taxon>Eggerthellales</taxon>
        <taxon>Eggerthellaceae</taxon>
        <taxon>Gordonibacter</taxon>
    </lineage>
</organism>
<protein>
    <submittedName>
        <fullName evidence="2">DUF1351 domain-containing protein</fullName>
    </submittedName>
</protein>
<reference evidence="2 3" key="1">
    <citation type="submission" date="2019-11" db="EMBL/GenBank/DDBJ databases">
        <title>Whole genome shotgun sequencing (WGS) data from Adlercreutzia equolifaciens ResAG-91, Eggerthella lenta MRI-F36, MRI-F37, MRI-F40, ResAG-49, ResAG-88, ResAG-121, ResAG-145, and Gordonibacter sp. ResAG-5, ResAG-26, ResAG-43, ResAG-50, ResAG-59.</title>
        <authorList>
            <person name="Stoll D.A."/>
            <person name="Danylec N."/>
            <person name="Franz C.M.A.P."/>
            <person name="Huch M."/>
        </authorList>
    </citation>
    <scope>NUCLEOTIDE SEQUENCE [LARGE SCALE GENOMIC DNA]</scope>
    <source>
        <strain evidence="2 3">ResAG-59</strain>
    </source>
</reference>
<feature type="region of interest" description="Disordered" evidence="1">
    <location>
        <begin position="254"/>
        <end position="274"/>
    </location>
</feature>
<evidence type="ECO:0000313" key="2">
    <source>
        <dbReference type="EMBL" id="MVN15002.1"/>
    </source>
</evidence>
<dbReference type="Proteomes" id="UP000468327">
    <property type="component" value="Unassembled WGS sequence"/>
</dbReference>
<comment type="caution">
    <text evidence="2">The sequence shown here is derived from an EMBL/GenBank/DDBJ whole genome shotgun (WGS) entry which is preliminary data.</text>
</comment>
<sequence>MTEPQEVQAEVIEPVNLAKAPKPAIAYTLPTVKIENLENIESFVCGIEAFFGGVEIDVDDPEQVKQLKDVRADINKVANAIDDGRKEMDKAINGARAEADGALNALRDRVRAVYDSTGRQIEEANERQKQARLKLLADEYEAAAPDLMELIPLEVYVAKEPKLVSRDKRFTGNKACDLLDEMVADAVHDRERIRDGEYATEADMVYCKTLDLRAAMDEVDRLKRAKAERESHRQAATLLDVAVGRAHEAVTAANEAEAAKEQQKTETPPQKPPRRFLYRLEFTAEDTDATKLWGMAKTLPSFEKKSCKRVMEVK</sequence>
<dbReference type="Pfam" id="PF07083">
    <property type="entry name" value="DUF1351"/>
    <property type="match status" value="1"/>
</dbReference>
<dbReference type="InterPro" id="IPR009785">
    <property type="entry name" value="Prophage_Lj928_Orf309"/>
</dbReference>
<name>A0A6N8IGZ0_9ACTN</name>
<keyword evidence="3" id="KW-1185">Reference proteome</keyword>
<dbReference type="EMBL" id="WPOC01000008">
    <property type="protein sequence ID" value="MVN15002.1"/>
    <property type="molecule type" value="Genomic_DNA"/>
</dbReference>
<proteinExistence type="predicted"/>
<evidence type="ECO:0000256" key="1">
    <source>
        <dbReference type="SAM" id="MobiDB-lite"/>
    </source>
</evidence>
<accession>A0A6N8IGZ0</accession>
<dbReference type="AlphaFoldDB" id="A0A6N8IGZ0"/>
<gene>
    <name evidence="2" type="ORF">GO738_06480</name>
</gene>
<dbReference type="RefSeq" id="WP_157005042.1">
    <property type="nucleotide sequence ID" value="NZ_WPOC01000008.1"/>
</dbReference>